<evidence type="ECO:0000313" key="2">
    <source>
        <dbReference type="EMBL" id="KAG1335370.1"/>
    </source>
</evidence>
<sequence length="164" mass="18663">MARPARALAARIEDIPFIRCQVCEKIAHQIYHQVEKKAVRIAPKKVSEFEIIEIAENVCNLKKQQADWILQIDIVEKGDKLEDRIPGEPFLAKPSKDAEMEKILRSMEGMPGAPSTKMYSREELMNVKNFGDVEADEEEDDDDGFPTKLGKVLKNTNPPKKDLK</sequence>
<name>A0A8K0I3W5_COCNU</name>
<organism evidence="2 3">
    <name type="scientific">Cocos nucifera</name>
    <name type="common">Coconut palm</name>
    <dbReference type="NCBI Taxonomy" id="13894"/>
    <lineage>
        <taxon>Eukaryota</taxon>
        <taxon>Viridiplantae</taxon>
        <taxon>Streptophyta</taxon>
        <taxon>Embryophyta</taxon>
        <taxon>Tracheophyta</taxon>
        <taxon>Spermatophyta</taxon>
        <taxon>Magnoliopsida</taxon>
        <taxon>Liliopsida</taxon>
        <taxon>Arecaceae</taxon>
        <taxon>Arecoideae</taxon>
        <taxon>Cocoseae</taxon>
        <taxon>Attaleinae</taxon>
        <taxon>Cocos</taxon>
    </lineage>
</organism>
<dbReference type="PANTHER" id="PTHR36058:SF1">
    <property type="entry name" value="NUCLEOPHOSMIN"/>
    <property type="match status" value="1"/>
</dbReference>
<feature type="region of interest" description="Disordered" evidence="1">
    <location>
        <begin position="129"/>
        <end position="164"/>
    </location>
</feature>
<dbReference type="PANTHER" id="PTHR36058">
    <property type="entry name" value="NUCLEOPHOSMIN"/>
    <property type="match status" value="1"/>
</dbReference>
<evidence type="ECO:0000256" key="1">
    <source>
        <dbReference type="SAM" id="MobiDB-lite"/>
    </source>
</evidence>
<reference evidence="2" key="1">
    <citation type="journal article" date="2017" name="Gigascience">
        <title>The genome draft of coconut (Cocos nucifera).</title>
        <authorList>
            <person name="Xiao Y."/>
            <person name="Xu P."/>
            <person name="Fan H."/>
            <person name="Baudouin L."/>
            <person name="Xia W."/>
            <person name="Bocs S."/>
            <person name="Xu J."/>
            <person name="Li Q."/>
            <person name="Guo A."/>
            <person name="Zhou L."/>
            <person name="Li J."/>
            <person name="Wu Y."/>
            <person name="Ma Z."/>
            <person name="Armero A."/>
            <person name="Issali A.E."/>
            <person name="Liu N."/>
            <person name="Peng M."/>
            <person name="Yang Y."/>
        </authorList>
    </citation>
    <scope>NUCLEOTIDE SEQUENCE</scope>
    <source>
        <tissue evidence="2">Spear leaf of Hainan Tall coconut</tissue>
    </source>
</reference>
<feature type="compositionally biased region" description="Acidic residues" evidence="1">
    <location>
        <begin position="133"/>
        <end position="144"/>
    </location>
</feature>
<dbReference type="Proteomes" id="UP000797356">
    <property type="component" value="Chromosome 3"/>
</dbReference>
<accession>A0A8K0I3W5</accession>
<keyword evidence="3" id="KW-1185">Reference proteome</keyword>
<protein>
    <submittedName>
        <fullName evidence="2">Uncharacterized protein</fullName>
    </submittedName>
</protein>
<reference evidence="2" key="2">
    <citation type="submission" date="2019-07" db="EMBL/GenBank/DDBJ databases">
        <authorList>
            <person name="Yang Y."/>
            <person name="Bocs S."/>
            <person name="Baudouin L."/>
        </authorList>
    </citation>
    <scope>NUCLEOTIDE SEQUENCE</scope>
    <source>
        <tissue evidence="2">Spear leaf of Hainan Tall coconut</tissue>
    </source>
</reference>
<dbReference type="AlphaFoldDB" id="A0A8K0I3W5"/>
<evidence type="ECO:0000313" key="3">
    <source>
        <dbReference type="Proteomes" id="UP000797356"/>
    </source>
</evidence>
<gene>
    <name evidence="2" type="ORF">COCNU_03G014890</name>
</gene>
<comment type="caution">
    <text evidence="2">The sequence shown here is derived from an EMBL/GenBank/DDBJ whole genome shotgun (WGS) entry which is preliminary data.</text>
</comment>
<dbReference type="OrthoDB" id="202851at2759"/>
<proteinExistence type="predicted"/>
<dbReference type="EMBL" id="CM017874">
    <property type="protein sequence ID" value="KAG1335370.1"/>
    <property type="molecule type" value="Genomic_DNA"/>
</dbReference>